<organism evidence="8 9">
    <name type="scientific">Rubroshorea leprosula</name>
    <dbReference type="NCBI Taxonomy" id="152421"/>
    <lineage>
        <taxon>Eukaryota</taxon>
        <taxon>Viridiplantae</taxon>
        <taxon>Streptophyta</taxon>
        <taxon>Embryophyta</taxon>
        <taxon>Tracheophyta</taxon>
        <taxon>Spermatophyta</taxon>
        <taxon>Magnoliopsida</taxon>
        <taxon>eudicotyledons</taxon>
        <taxon>Gunneridae</taxon>
        <taxon>Pentapetalae</taxon>
        <taxon>rosids</taxon>
        <taxon>malvids</taxon>
        <taxon>Malvales</taxon>
        <taxon>Dipterocarpaceae</taxon>
        <taxon>Rubroshorea</taxon>
    </lineage>
</organism>
<keyword evidence="9" id="KW-1185">Reference proteome</keyword>
<dbReference type="GO" id="GO:0016020">
    <property type="term" value="C:membrane"/>
    <property type="evidence" value="ECO:0007669"/>
    <property type="project" value="UniProtKB-SubCell"/>
</dbReference>
<dbReference type="GO" id="GO:0005783">
    <property type="term" value="C:endoplasmic reticulum"/>
    <property type="evidence" value="ECO:0007669"/>
    <property type="project" value="UniProtKB-ARBA"/>
</dbReference>
<gene>
    <name evidence="8" type="ORF">SLEP1_g22961</name>
</gene>
<evidence type="ECO:0000256" key="5">
    <source>
        <dbReference type="ARBA" id="ARBA00022989"/>
    </source>
</evidence>
<keyword evidence="4 7" id="KW-0812">Transmembrane</keyword>
<dbReference type="PANTHER" id="PTHR19317:SF53">
    <property type="entry name" value="PRA1 FAMILY PROTEIN G1"/>
    <property type="match status" value="1"/>
</dbReference>
<comment type="subcellular location">
    <subcellularLocation>
        <location evidence="2">Endomembrane system</location>
        <topology evidence="2">Multi-pass membrane protein</topology>
    </subcellularLocation>
    <subcellularLocation>
        <location evidence="7">Membrane</location>
        <topology evidence="7">Multi-pass membrane protein</topology>
    </subcellularLocation>
</comment>
<comment type="function">
    <text evidence="1 7">May be involved in both secretory and endocytic intracellular trafficking in the endosomal/prevacuolar compartments.</text>
</comment>
<accession>A0AAV5JAS8</accession>
<evidence type="ECO:0000313" key="9">
    <source>
        <dbReference type="Proteomes" id="UP001054252"/>
    </source>
</evidence>
<comment type="caution">
    <text evidence="8">The sequence shown here is derived from an EMBL/GenBank/DDBJ whole genome shotgun (WGS) entry which is preliminary data.</text>
</comment>
<evidence type="ECO:0000256" key="7">
    <source>
        <dbReference type="RuleBase" id="RU363107"/>
    </source>
</evidence>
<evidence type="ECO:0000256" key="2">
    <source>
        <dbReference type="ARBA" id="ARBA00004127"/>
    </source>
</evidence>
<evidence type="ECO:0000256" key="1">
    <source>
        <dbReference type="ARBA" id="ARBA00002501"/>
    </source>
</evidence>
<dbReference type="Pfam" id="PF03208">
    <property type="entry name" value="PRA1"/>
    <property type="match status" value="1"/>
</dbReference>
<keyword evidence="5 7" id="KW-1133">Transmembrane helix</keyword>
<evidence type="ECO:0000256" key="6">
    <source>
        <dbReference type="ARBA" id="ARBA00023136"/>
    </source>
</evidence>
<dbReference type="InterPro" id="IPR004895">
    <property type="entry name" value="Prenylated_rab_accept_PRA1"/>
</dbReference>
<comment type="similarity">
    <text evidence="3 7">Belongs to the PRA1 family.</text>
</comment>
<feature type="transmembrane region" description="Helical" evidence="7">
    <location>
        <begin position="69"/>
        <end position="87"/>
    </location>
</feature>
<protein>
    <recommendedName>
        <fullName evidence="7">PRA1 family protein</fullName>
    </recommendedName>
</protein>
<keyword evidence="7" id="KW-0813">Transport</keyword>
<keyword evidence="6 7" id="KW-0472">Membrane</keyword>
<dbReference type="GO" id="GO:0005794">
    <property type="term" value="C:Golgi apparatus"/>
    <property type="evidence" value="ECO:0007669"/>
    <property type="project" value="TreeGrafter"/>
</dbReference>
<dbReference type="GO" id="GO:0016192">
    <property type="term" value="P:vesicle-mediated transport"/>
    <property type="evidence" value="ECO:0007669"/>
    <property type="project" value="TreeGrafter"/>
</dbReference>
<evidence type="ECO:0000313" key="8">
    <source>
        <dbReference type="EMBL" id="GKV11738.1"/>
    </source>
</evidence>
<evidence type="ECO:0000256" key="4">
    <source>
        <dbReference type="ARBA" id="ARBA00022692"/>
    </source>
</evidence>
<evidence type="ECO:0000256" key="3">
    <source>
        <dbReference type="ARBA" id="ARBA00006483"/>
    </source>
</evidence>
<sequence length="113" mass="12336">MADACALSLFTASFSLALISVIITLWILLYLFRKDPLVLWGHSISDQWVLFCLVGVSVLAVWACDMVENLVIGFGVGCLVCGLHAVFRKLDGLYLEEDDAVCYGLVHCFGSSS</sequence>
<dbReference type="AlphaFoldDB" id="A0AAV5JAS8"/>
<reference evidence="8 9" key="1">
    <citation type="journal article" date="2021" name="Commun. Biol.">
        <title>The genome of Shorea leprosula (Dipterocarpaceae) highlights the ecological relevance of drought in aseasonal tropical rainforests.</title>
        <authorList>
            <person name="Ng K.K.S."/>
            <person name="Kobayashi M.J."/>
            <person name="Fawcett J.A."/>
            <person name="Hatakeyama M."/>
            <person name="Paape T."/>
            <person name="Ng C.H."/>
            <person name="Ang C.C."/>
            <person name="Tnah L.H."/>
            <person name="Lee C.T."/>
            <person name="Nishiyama T."/>
            <person name="Sese J."/>
            <person name="O'Brien M.J."/>
            <person name="Copetti D."/>
            <person name="Mohd Noor M.I."/>
            <person name="Ong R.C."/>
            <person name="Putra M."/>
            <person name="Sireger I.Z."/>
            <person name="Indrioko S."/>
            <person name="Kosugi Y."/>
            <person name="Izuno A."/>
            <person name="Isagi Y."/>
            <person name="Lee S.L."/>
            <person name="Shimizu K.K."/>
        </authorList>
    </citation>
    <scope>NUCLEOTIDE SEQUENCE [LARGE SCALE GENOMIC DNA]</scope>
    <source>
        <strain evidence="8">214</strain>
    </source>
</reference>
<proteinExistence type="inferred from homology"/>
<feature type="transmembrane region" description="Helical" evidence="7">
    <location>
        <begin position="44"/>
        <end position="63"/>
    </location>
</feature>
<feature type="transmembrane region" description="Helical" evidence="7">
    <location>
        <begin position="6"/>
        <end position="32"/>
    </location>
</feature>
<dbReference type="Proteomes" id="UP001054252">
    <property type="component" value="Unassembled WGS sequence"/>
</dbReference>
<dbReference type="EMBL" id="BPVZ01000035">
    <property type="protein sequence ID" value="GKV11738.1"/>
    <property type="molecule type" value="Genomic_DNA"/>
</dbReference>
<name>A0AAV5JAS8_9ROSI</name>
<dbReference type="PANTHER" id="PTHR19317">
    <property type="entry name" value="PRENYLATED RAB ACCEPTOR 1-RELATED"/>
    <property type="match status" value="1"/>
</dbReference>